<feature type="domain" description="Cell envelope-related transcriptional attenuator" evidence="3">
    <location>
        <begin position="95"/>
        <end position="252"/>
    </location>
</feature>
<dbReference type="PANTHER" id="PTHR33392">
    <property type="entry name" value="POLYISOPRENYL-TEICHOIC ACID--PEPTIDOGLYCAN TEICHOIC ACID TRANSFERASE TAGU"/>
    <property type="match status" value="1"/>
</dbReference>
<dbReference type="Gene3D" id="3.40.630.190">
    <property type="entry name" value="LCP protein"/>
    <property type="match status" value="1"/>
</dbReference>
<comment type="similarity">
    <text evidence="1">Belongs to the LytR/CpsA/Psr (LCP) family.</text>
</comment>
<dbReference type="NCBIfam" id="TIGR00350">
    <property type="entry name" value="lytR_cpsA_psr"/>
    <property type="match status" value="1"/>
</dbReference>
<dbReference type="RefSeq" id="WP_159751938.1">
    <property type="nucleotide sequence ID" value="NZ_WUQX01000001.1"/>
</dbReference>
<feature type="compositionally biased region" description="Acidic residues" evidence="2">
    <location>
        <begin position="426"/>
        <end position="444"/>
    </location>
</feature>
<accession>A0A7X3MI75</accession>
<dbReference type="EMBL" id="WUQX01000001">
    <property type="protein sequence ID" value="MXP76893.1"/>
    <property type="molecule type" value="Genomic_DNA"/>
</dbReference>
<name>A0A7X3MI75_9FIRM</name>
<reference evidence="4 5" key="1">
    <citation type="submission" date="2019-12" db="EMBL/GenBank/DDBJ databases">
        <title>Sporaefaciens musculi gen. nov., sp. nov., a novel bacterium isolated from the caecum of an obese mouse.</title>
        <authorList>
            <person name="Rasmussen T.S."/>
            <person name="Streidl T."/>
            <person name="Hitch T.C.A."/>
            <person name="Wortmann E."/>
            <person name="Deptula P."/>
            <person name="Hansen M."/>
            <person name="Nielsen D.S."/>
            <person name="Clavel T."/>
            <person name="Vogensen F.K."/>
        </authorList>
    </citation>
    <scope>NUCLEOTIDE SEQUENCE [LARGE SCALE GENOMIC DNA]</scope>
    <source>
        <strain evidence="4 5">WCA-9-b2</strain>
    </source>
</reference>
<sequence>MAREKNHYRRGRRKRGFAAWSLGKKIGVIFGGTVALVAATGAVILASKLSKIEKAPINPMELSVSEEARERGTGYLNVALFGVDSRKSELGKGTRSDTIMIASLNRETLEVKISSVYRDTLLQQDDGSINKANAAYSYGGPEEAVAMLNKNLDMDIEHYVTVNFDALIDVVDEVGGIEIDVTEEEIPYICGYAIEIMKATGRVSAGVTEPGPQVLNGLQATAYARIRYTAGDDFKRAERQRMVLAKIVEKLQQASPAQLNKIIDKVFPQVATNFTMAEILDYAVDAFDYRLGETTGFPFDKTTDELVDIGSVVIPVTLESNVEQLHKFFYGDSEAYSVSSTVSSISDKIVNKAGNRKADVNEDTQSIMSQPDDDDDDDYDYNRGSSSSGGGGNHSSGSGTSSSGNNGGSTGGGGNSGTSGGASSGNDDDDTSGDGDTYIPDDSDSSTSDGNDSSGSDEG</sequence>
<evidence type="ECO:0000259" key="3">
    <source>
        <dbReference type="Pfam" id="PF03816"/>
    </source>
</evidence>
<protein>
    <submittedName>
        <fullName evidence="4">LytR family transcriptional regulator</fullName>
    </submittedName>
</protein>
<feature type="compositionally biased region" description="Low complexity" evidence="2">
    <location>
        <begin position="395"/>
        <end position="404"/>
    </location>
</feature>
<evidence type="ECO:0000256" key="1">
    <source>
        <dbReference type="ARBA" id="ARBA00006068"/>
    </source>
</evidence>
<feature type="compositionally biased region" description="Low complexity" evidence="2">
    <location>
        <begin position="445"/>
        <end position="459"/>
    </location>
</feature>
<dbReference type="PANTHER" id="PTHR33392:SF6">
    <property type="entry name" value="POLYISOPRENYL-TEICHOIC ACID--PEPTIDOGLYCAN TEICHOIC ACID TRANSFERASE TAGU"/>
    <property type="match status" value="1"/>
</dbReference>
<dbReference type="Pfam" id="PF03816">
    <property type="entry name" value="LytR_cpsA_psr"/>
    <property type="match status" value="1"/>
</dbReference>
<feature type="compositionally biased region" description="Gly residues" evidence="2">
    <location>
        <begin position="405"/>
        <end position="423"/>
    </location>
</feature>
<evidence type="ECO:0000256" key="2">
    <source>
        <dbReference type="SAM" id="MobiDB-lite"/>
    </source>
</evidence>
<evidence type="ECO:0000313" key="5">
    <source>
        <dbReference type="Proteomes" id="UP000460412"/>
    </source>
</evidence>
<proteinExistence type="inferred from homology"/>
<feature type="region of interest" description="Disordered" evidence="2">
    <location>
        <begin position="356"/>
        <end position="459"/>
    </location>
</feature>
<dbReference type="AlphaFoldDB" id="A0A7X3MI75"/>
<dbReference type="InterPro" id="IPR004474">
    <property type="entry name" value="LytR_CpsA_psr"/>
</dbReference>
<comment type="caution">
    <text evidence="4">The sequence shown here is derived from an EMBL/GenBank/DDBJ whole genome shotgun (WGS) entry which is preliminary data.</text>
</comment>
<keyword evidence="5" id="KW-1185">Reference proteome</keyword>
<evidence type="ECO:0000313" key="4">
    <source>
        <dbReference type="EMBL" id="MXP76893.1"/>
    </source>
</evidence>
<dbReference type="InterPro" id="IPR050922">
    <property type="entry name" value="LytR/CpsA/Psr_CW_biosynth"/>
</dbReference>
<gene>
    <name evidence="4" type="ORF">GN277_16340</name>
</gene>
<dbReference type="Proteomes" id="UP000460412">
    <property type="component" value="Unassembled WGS sequence"/>
</dbReference>
<organism evidence="4 5">
    <name type="scientific">Sporofaciens musculi</name>
    <dbReference type="NCBI Taxonomy" id="2681861"/>
    <lineage>
        <taxon>Bacteria</taxon>
        <taxon>Bacillati</taxon>
        <taxon>Bacillota</taxon>
        <taxon>Clostridia</taxon>
        <taxon>Lachnospirales</taxon>
        <taxon>Lachnospiraceae</taxon>
        <taxon>Sporofaciens</taxon>
    </lineage>
</organism>